<keyword evidence="2" id="KW-1185">Reference proteome</keyword>
<organism evidence="1 2">
    <name type="scientific">Linum trigynum</name>
    <dbReference type="NCBI Taxonomy" id="586398"/>
    <lineage>
        <taxon>Eukaryota</taxon>
        <taxon>Viridiplantae</taxon>
        <taxon>Streptophyta</taxon>
        <taxon>Embryophyta</taxon>
        <taxon>Tracheophyta</taxon>
        <taxon>Spermatophyta</taxon>
        <taxon>Magnoliopsida</taxon>
        <taxon>eudicotyledons</taxon>
        <taxon>Gunneridae</taxon>
        <taxon>Pentapetalae</taxon>
        <taxon>rosids</taxon>
        <taxon>fabids</taxon>
        <taxon>Malpighiales</taxon>
        <taxon>Linaceae</taxon>
        <taxon>Linum</taxon>
    </lineage>
</organism>
<dbReference type="AlphaFoldDB" id="A0AAV2EQV0"/>
<name>A0AAV2EQV0_9ROSI</name>
<protein>
    <recommendedName>
        <fullName evidence="3">Secreted protein</fullName>
    </recommendedName>
</protein>
<gene>
    <name evidence="1" type="ORF">LTRI10_LOCUS28759</name>
</gene>
<proteinExistence type="predicted"/>
<dbReference type="Proteomes" id="UP001497516">
    <property type="component" value="Chromosome 5"/>
</dbReference>
<sequence>MKPTGPKPFLFSISSFPFSLLHSFTSVATTNTFHLETSASTLPIHPADPPLPPPAAASALAVASTATKSI</sequence>
<accession>A0AAV2EQV0</accession>
<evidence type="ECO:0008006" key="3">
    <source>
        <dbReference type="Google" id="ProtNLM"/>
    </source>
</evidence>
<evidence type="ECO:0000313" key="2">
    <source>
        <dbReference type="Proteomes" id="UP001497516"/>
    </source>
</evidence>
<reference evidence="1 2" key="1">
    <citation type="submission" date="2024-04" db="EMBL/GenBank/DDBJ databases">
        <authorList>
            <person name="Fracassetti M."/>
        </authorList>
    </citation>
    <scope>NUCLEOTIDE SEQUENCE [LARGE SCALE GENOMIC DNA]</scope>
</reference>
<dbReference type="EMBL" id="OZ034818">
    <property type="protein sequence ID" value="CAL1387800.1"/>
    <property type="molecule type" value="Genomic_DNA"/>
</dbReference>
<evidence type="ECO:0000313" key="1">
    <source>
        <dbReference type="EMBL" id="CAL1387800.1"/>
    </source>
</evidence>